<dbReference type="Proteomes" id="UP000195437">
    <property type="component" value="Chromosome"/>
</dbReference>
<sequence>MSIQWYQDGKTFDTIRESHEWAYNVIYNEIGNLYSGYITTYEKIAYSLVFELIRSNTPTPRLDVHTKIDFNESGPDVYKIWVTALND</sequence>
<protein>
    <submittedName>
        <fullName evidence="1">Uncharacterized protein</fullName>
    </submittedName>
</protein>
<name>A0A1Y0IU21_9BACL</name>
<proteinExistence type="predicted"/>
<keyword evidence="2" id="KW-1185">Reference proteome</keyword>
<evidence type="ECO:0000313" key="2">
    <source>
        <dbReference type="Proteomes" id="UP000195437"/>
    </source>
</evidence>
<evidence type="ECO:0000313" key="1">
    <source>
        <dbReference type="EMBL" id="ARU62995.1"/>
    </source>
</evidence>
<dbReference type="RefSeq" id="WP_198299670.1">
    <property type="nucleotide sequence ID" value="NZ_CP021434.1"/>
</dbReference>
<dbReference type="KEGG" id="tum:CBW65_19915"/>
<organism evidence="1 2">
    <name type="scientific">Tumebacillus avium</name>
    <dbReference type="NCBI Taxonomy" id="1903704"/>
    <lineage>
        <taxon>Bacteria</taxon>
        <taxon>Bacillati</taxon>
        <taxon>Bacillota</taxon>
        <taxon>Bacilli</taxon>
        <taxon>Bacillales</taxon>
        <taxon>Alicyclobacillaceae</taxon>
        <taxon>Tumebacillus</taxon>
    </lineage>
</organism>
<accession>A0A1Y0IU21</accession>
<gene>
    <name evidence="1" type="ORF">CBW65_19915</name>
</gene>
<dbReference type="AlphaFoldDB" id="A0A1Y0IU21"/>
<dbReference type="EMBL" id="CP021434">
    <property type="protein sequence ID" value="ARU62995.1"/>
    <property type="molecule type" value="Genomic_DNA"/>
</dbReference>
<reference evidence="2" key="1">
    <citation type="submission" date="2017-05" db="EMBL/GenBank/DDBJ databases">
        <authorList>
            <person name="Sung H."/>
        </authorList>
    </citation>
    <scope>NUCLEOTIDE SEQUENCE [LARGE SCALE GENOMIC DNA]</scope>
    <source>
        <strain evidence="2">AR23208</strain>
    </source>
</reference>